<dbReference type="Proteomes" id="UP001153954">
    <property type="component" value="Unassembled WGS sequence"/>
</dbReference>
<dbReference type="AlphaFoldDB" id="A0AAU9TLK8"/>
<dbReference type="EMBL" id="CAKOGL010000005">
    <property type="protein sequence ID" value="CAH2086422.1"/>
    <property type="molecule type" value="Genomic_DNA"/>
</dbReference>
<comment type="caution">
    <text evidence="1">The sequence shown here is derived from an EMBL/GenBank/DDBJ whole genome shotgun (WGS) entry which is preliminary data.</text>
</comment>
<evidence type="ECO:0008006" key="3">
    <source>
        <dbReference type="Google" id="ProtNLM"/>
    </source>
</evidence>
<evidence type="ECO:0000313" key="1">
    <source>
        <dbReference type="EMBL" id="CAH2086422.1"/>
    </source>
</evidence>
<sequence>MVGPKAAFSYKEIFEELIDFDIYNNGVLKKKSDVVWLEICNRLNHKQPLFIIKPLNLYIKVKKDIGNLLSNYRRHKNLSNDNIISDKEHDGNVSSDSSDHYDKFKLKKEKKSLKNITFNIRFDLNEWEEISPIEKLYKNGEKGHVSKPGWPDILVRKIYLAEKLPCAYNFKRHQIDDIDAYIKIKGYCNMCNAIINISCDDKPPAIFESITFTVKTINTRGIPHFDKRRLAGPHRNKIKNDLKNKKPKQWQRDLAKVDMNHGDCEPPYLYKLTVLQKASQEIKNEELGIKPGSKLFDNLSQIKQDPMFNKFIREIGYDRFYTTFWSPEQISVHNQIQKLLQYPVCFDATASITFKINRPGGESSDVYLSVIVSYVNNIIVPLTQAISERNDTNFLTFWLTDWRKSGAKVPSQIVTDMGKALQNSASIAFNNVTFSTYNDLCLLILLRRQDSNIKIFKLSTYIRTDVAHLQHAVSKWPCFSKSAPRVKDLYMRCTGFMTTIENFQHFEKFLESVLILANSKVCDEMYDNTLDYVIEKIQTHKLDKDVTLKIEHLEKGNTNKVMQNEDSFDDSNSLTSGYIEKVMKRTENRKSFDILNFKIKENDYYLPNFASRLCQLCKEFPCWTSVMNQYFNNPGNVASSARVEGYFSQYKGSICENGPIREDKLLILTCHQIDSDIKLAQSALNNLTSNEAVFKKQLDTDDNEHLHATERWKNKYTEEAIPELSQTAFDTIISEEVLELTGTGCTEDLFAEKNEIVTYNKTDENFINFKGNGNEILFAVPHNHDHNYSKIETSVPELCMGTSMEPAQSNDDHHHKNQSSNHFIDFSSNVRFTSSINDDKVICDSENVDKELQKRGTYVSPDPEILIKLQKPLKTAKTKSVIRNGNLLLPRSLNGKKISFSNTCCFDSITELLSHAYCNVQSFRDYIDNNKNRRLSYQNLCYASIIHEYAISGVNSALYASRAHILNSFFTPKSGIIDCEGNIQNMFIRLMKSYKCMKDITTCTSCKQFNAVEKFVIPIPNINIIQKYQYSTLQSDIQEYFNNKNVYCNNCKKSSALLQKSIGQYLAIDTDDAYVLSQKSSLRDVKSNLQEIPTTITLNGNVFVLLRVIEFIPPYIPSGIGHYVCYCRKLNNTWEVRNDLHKNKNSLTTKQLCNIKISMIFYCRMQ</sequence>
<evidence type="ECO:0000313" key="2">
    <source>
        <dbReference type="Proteomes" id="UP001153954"/>
    </source>
</evidence>
<accession>A0AAU9TLK8</accession>
<organism evidence="1 2">
    <name type="scientific">Euphydryas editha</name>
    <name type="common">Edith's checkerspot</name>
    <dbReference type="NCBI Taxonomy" id="104508"/>
    <lineage>
        <taxon>Eukaryota</taxon>
        <taxon>Metazoa</taxon>
        <taxon>Ecdysozoa</taxon>
        <taxon>Arthropoda</taxon>
        <taxon>Hexapoda</taxon>
        <taxon>Insecta</taxon>
        <taxon>Pterygota</taxon>
        <taxon>Neoptera</taxon>
        <taxon>Endopterygota</taxon>
        <taxon>Lepidoptera</taxon>
        <taxon>Glossata</taxon>
        <taxon>Ditrysia</taxon>
        <taxon>Papilionoidea</taxon>
        <taxon>Nymphalidae</taxon>
        <taxon>Nymphalinae</taxon>
        <taxon>Euphydryas</taxon>
    </lineage>
</organism>
<gene>
    <name evidence="1" type="ORF">EEDITHA_LOCUS2803</name>
</gene>
<name>A0AAU9TLK8_EUPED</name>
<protein>
    <recommendedName>
        <fullName evidence="3">USP domain-containing protein</fullName>
    </recommendedName>
</protein>
<keyword evidence="2" id="KW-1185">Reference proteome</keyword>
<proteinExistence type="predicted"/>
<reference evidence="1" key="1">
    <citation type="submission" date="2022-03" db="EMBL/GenBank/DDBJ databases">
        <authorList>
            <person name="Tunstrom K."/>
        </authorList>
    </citation>
    <scope>NUCLEOTIDE SEQUENCE</scope>
</reference>